<evidence type="ECO:0000313" key="4">
    <source>
        <dbReference type="Proteomes" id="UP001317001"/>
    </source>
</evidence>
<dbReference type="PANTHER" id="PTHR30203">
    <property type="entry name" value="OUTER MEMBRANE CATION EFFLUX PROTEIN"/>
    <property type="match status" value="1"/>
</dbReference>
<dbReference type="SUPFAM" id="SSF56954">
    <property type="entry name" value="Outer membrane efflux proteins (OEP)"/>
    <property type="match status" value="1"/>
</dbReference>
<keyword evidence="4" id="KW-1185">Reference proteome</keyword>
<dbReference type="InterPro" id="IPR003423">
    <property type="entry name" value="OMP_efflux"/>
</dbReference>
<dbReference type="RefSeq" id="WP_257500260.1">
    <property type="nucleotide sequence ID" value="NZ_CP102382.1"/>
</dbReference>
<protein>
    <submittedName>
        <fullName evidence="3">TolC family protein</fullName>
    </submittedName>
</protein>
<proteinExistence type="inferred from homology"/>
<evidence type="ECO:0000256" key="2">
    <source>
        <dbReference type="SAM" id="Coils"/>
    </source>
</evidence>
<keyword evidence="2" id="KW-0175">Coiled coil</keyword>
<name>A0ABY5NUU1_9FLAO</name>
<dbReference type="Pfam" id="PF02321">
    <property type="entry name" value="OEP"/>
    <property type="match status" value="1"/>
</dbReference>
<evidence type="ECO:0000313" key="3">
    <source>
        <dbReference type="EMBL" id="UUV22343.1"/>
    </source>
</evidence>
<sequence length="416" mass="48753">MNRIYLTILFIGFTSLVKAQTYQLTDLESQFLQKNYVLIASKYNIERAEAEIVQEKLWPNPNLTVSEVNLWKTYQIEEQPPIFGTYGINQQVTVELEQLIETAGKRKKRVALKQLEKNNAVFEFEELMRSLKKELRQTYYTLHKVQTEELLLKNMVALFQQMSDQYERQTELKNVPKAEYFRMQTELIALQKEQVALENEKTENIHKLRVLTQNSTLEINQISFPKQAFSPKNLPIDLQQAAMQNNIELKQQQNETQMARQQLLLEQAKRIPDLNIQIGYDRGGNIMRDFMGVGVSVDLPIFNKNKGAIKAAKHTIDQQEKQQQALETALDQSVQQLQSQLSIINQSLQKWSGMQTKEHEQMIENYKKHLQTKQITLLEFLDFTQAYREAQQAYNELVENYQHTLEELNYLTGKEL</sequence>
<evidence type="ECO:0000256" key="1">
    <source>
        <dbReference type="ARBA" id="ARBA00007613"/>
    </source>
</evidence>
<accession>A0ABY5NUU1</accession>
<dbReference type="Proteomes" id="UP001317001">
    <property type="component" value="Chromosome"/>
</dbReference>
<dbReference type="PANTHER" id="PTHR30203:SF23">
    <property type="entry name" value="OUTER MEMBRANE EFFLUX PROTEIN"/>
    <property type="match status" value="1"/>
</dbReference>
<reference evidence="3 4" key="1">
    <citation type="submission" date="2022-08" db="EMBL/GenBank/DDBJ databases">
        <title>Myroides zhujiangensis sp. nov., a novel bacterium isolated from sediment in the Pearl River Estuary.</title>
        <authorList>
            <person name="Cui L."/>
        </authorList>
    </citation>
    <scope>NUCLEOTIDE SEQUENCE [LARGE SCALE GENOMIC DNA]</scope>
    <source>
        <strain evidence="3 4">SCSIO 72103</strain>
    </source>
</reference>
<feature type="coiled-coil region" evidence="2">
    <location>
        <begin position="309"/>
        <end position="336"/>
    </location>
</feature>
<dbReference type="Gene3D" id="1.20.1600.10">
    <property type="entry name" value="Outer membrane efflux proteins (OEP)"/>
    <property type="match status" value="1"/>
</dbReference>
<gene>
    <name evidence="3" type="ORF">NPX36_04710</name>
</gene>
<comment type="similarity">
    <text evidence="1">Belongs to the outer membrane factor (OMF) (TC 1.B.17) family.</text>
</comment>
<organism evidence="3 4">
    <name type="scientific">Paenimyroides aestuarii</name>
    <dbReference type="NCBI Taxonomy" id="2968490"/>
    <lineage>
        <taxon>Bacteria</taxon>
        <taxon>Pseudomonadati</taxon>
        <taxon>Bacteroidota</taxon>
        <taxon>Flavobacteriia</taxon>
        <taxon>Flavobacteriales</taxon>
        <taxon>Flavobacteriaceae</taxon>
        <taxon>Paenimyroides</taxon>
    </lineage>
</organism>
<dbReference type="InterPro" id="IPR010131">
    <property type="entry name" value="MdtP/NodT-like"/>
</dbReference>
<dbReference type="EMBL" id="CP102382">
    <property type="protein sequence ID" value="UUV22343.1"/>
    <property type="molecule type" value="Genomic_DNA"/>
</dbReference>